<sequence>MQLTEKLKTAIEDHPSIIAALKNKSRENRWEGFTRTQFNLVAKVINKQISKEVLVNPDLVEMSLIIGKQNFEKQLRALRSSHIYDFIKYLSTLGEYRVFNWVSGKTLQSYWNGGDAKYVKVNALTVFLQVPFAEWDEWQKIPDQRMDLYNSSLSRHSFAGNGFNRSSMAIIKSYYLGNYFLYYPKTDGSRNIVKTPFILKELDNGQIIVKSVSEGHRYSGKVIGIRDGCLYINCQNLDFEEMEQYVFNIGLETKPEVLFGVSTTVSVRNRRPVALKNILVKQTRDQKNFDGIPETELPIDKVFTVDGEEAIIVNYFKHNTNYIITTNSCRKLDDVKKLVAG</sequence>
<dbReference type="OrthoDB" id="978404at2"/>
<dbReference type="EMBL" id="LT629740">
    <property type="protein sequence ID" value="SDT25323.1"/>
    <property type="molecule type" value="Genomic_DNA"/>
</dbReference>
<dbReference type="AlphaFoldDB" id="A0A1H1YVB5"/>
<name>A0A1H1YVB5_MUCMA</name>
<evidence type="ECO:0000313" key="1">
    <source>
        <dbReference type="EMBL" id="SDT25323.1"/>
    </source>
</evidence>
<gene>
    <name evidence="1" type="ORF">SAMN05216490_2862</name>
</gene>
<organism evidence="1 2">
    <name type="scientific">Mucilaginibacter mallensis</name>
    <dbReference type="NCBI Taxonomy" id="652787"/>
    <lineage>
        <taxon>Bacteria</taxon>
        <taxon>Pseudomonadati</taxon>
        <taxon>Bacteroidota</taxon>
        <taxon>Sphingobacteriia</taxon>
        <taxon>Sphingobacteriales</taxon>
        <taxon>Sphingobacteriaceae</taxon>
        <taxon>Mucilaginibacter</taxon>
    </lineage>
</organism>
<dbReference type="Proteomes" id="UP000199679">
    <property type="component" value="Chromosome I"/>
</dbReference>
<proteinExistence type="predicted"/>
<dbReference type="RefSeq" id="WP_091373998.1">
    <property type="nucleotide sequence ID" value="NZ_LT629740.1"/>
</dbReference>
<protein>
    <submittedName>
        <fullName evidence="1">Uncharacterized protein</fullName>
    </submittedName>
</protein>
<reference evidence="1 2" key="1">
    <citation type="submission" date="2016-10" db="EMBL/GenBank/DDBJ databases">
        <authorList>
            <person name="de Groot N.N."/>
        </authorList>
    </citation>
    <scope>NUCLEOTIDE SEQUENCE [LARGE SCALE GENOMIC DNA]</scope>
    <source>
        <strain evidence="1 2">MP1X4</strain>
    </source>
</reference>
<keyword evidence="2" id="KW-1185">Reference proteome</keyword>
<accession>A0A1H1YVB5</accession>
<evidence type="ECO:0000313" key="2">
    <source>
        <dbReference type="Proteomes" id="UP000199679"/>
    </source>
</evidence>